<dbReference type="Proteomes" id="UP000494365">
    <property type="component" value="Unassembled WGS sequence"/>
</dbReference>
<accession>A0A6S7B1B9</accession>
<gene>
    <name evidence="2" type="primary">ousA</name>
    <name evidence="2" type="ORF">LMG28614_01959</name>
</gene>
<dbReference type="EMBL" id="CADIKK010000007">
    <property type="protein sequence ID" value="CAB3784495.1"/>
    <property type="molecule type" value="Genomic_DNA"/>
</dbReference>
<name>A0A6S7B1B9_9BURK</name>
<feature type="transmembrane region" description="Helical" evidence="1">
    <location>
        <begin position="16"/>
        <end position="34"/>
    </location>
</feature>
<protein>
    <submittedName>
        <fullName evidence="2">Glycine betaine/proline/ectoine/pipecolic acid transporter OusA</fullName>
    </submittedName>
</protein>
<evidence type="ECO:0000313" key="3">
    <source>
        <dbReference type="Proteomes" id="UP000494365"/>
    </source>
</evidence>
<sequence length="79" mass="8212">MTAWLVDRTGNLMMPAYYLMGASLIGIVSVLALTETARKPLLGSGPCVATRAEAHAVLRGEREAAEMDEGYAAAATASA</sequence>
<dbReference type="AlphaFoldDB" id="A0A6S7B1B9"/>
<keyword evidence="1" id="KW-1133">Transmembrane helix</keyword>
<keyword evidence="3" id="KW-1185">Reference proteome</keyword>
<evidence type="ECO:0000313" key="2">
    <source>
        <dbReference type="EMBL" id="CAB3784495.1"/>
    </source>
</evidence>
<keyword evidence="1" id="KW-0812">Transmembrane</keyword>
<reference evidence="2 3" key="1">
    <citation type="submission" date="2020-04" db="EMBL/GenBank/DDBJ databases">
        <authorList>
            <person name="De Canck E."/>
        </authorList>
    </citation>
    <scope>NUCLEOTIDE SEQUENCE [LARGE SCALE GENOMIC DNA]</scope>
    <source>
        <strain evidence="2 3">LMG 28614</strain>
    </source>
</reference>
<keyword evidence="1" id="KW-0472">Membrane</keyword>
<proteinExistence type="predicted"/>
<evidence type="ECO:0000256" key="1">
    <source>
        <dbReference type="SAM" id="Phobius"/>
    </source>
</evidence>
<organism evidence="2 3">
    <name type="scientific">Paraburkholderia ultramafica</name>
    <dbReference type="NCBI Taxonomy" id="1544867"/>
    <lineage>
        <taxon>Bacteria</taxon>
        <taxon>Pseudomonadati</taxon>
        <taxon>Pseudomonadota</taxon>
        <taxon>Betaproteobacteria</taxon>
        <taxon>Burkholderiales</taxon>
        <taxon>Burkholderiaceae</taxon>
        <taxon>Paraburkholderia</taxon>
    </lineage>
</organism>